<keyword evidence="5" id="KW-1185">Reference proteome</keyword>
<dbReference type="InterPro" id="IPR051257">
    <property type="entry name" value="Diverse_CBS-Domain"/>
</dbReference>
<feature type="domain" description="CBS" evidence="3">
    <location>
        <begin position="7"/>
        <end position="65"/>
    </location>
</feature>
<comment type="caution">
    <text evidence="4">The sequence shown here is derived from an EMBL/GenBank/DDBJ whole genome shotgun (WGS) entry which is preliminary data.</text>
</comment>
<dbReference type="Pfam" id="PF00571">
    <property type="entry name" value="CBS"/>
    <property type="match status" value="2"/>
</dbReference>
<gene>
    <name evidence="4" type="ORF">OXH55_09780</name>
</gene>
<organism evidence="4 5">
    <name type="scientific">Clostridium ganghwense</name>
    <dbReference type="NCBI Taxonomy" id="312089"/>
    <lineage>
        <taxon>Bacteria</taxon>
        <taxon>Bacillati</taxon>
        <taxon>Bacillota</taxon>
        <taxon>Clostridia</taxon>
        <taxon>Eubacteriales</taxon>
        <taxon>Clostridiaceae</taxon>
        <taxon>Clostridium</taxon>
    </lineage>
</organism>
<dbReference type="PANTHER" id="PTHR43080:SF2">
    <property type="entry name" value="CBS DOMAIN-CONTAINING PROTEIN"/>
    <property type="match status" value="1"/>
</dbReference>
<dbReference type="EMBL" id="JAPQES010000003">
    <property type="protein sequence ID" value="MCY6370919.1"/>
    <property type="molecule type" value="Genomic_DNA"/>
</dbReference>
<evidence type="ECO:0000256" key="1">
    <source>
        <dbReference type="ARBA" id="ARBA00023122"/>
    </source>
</evidence>
<evidence type="ECO:0000256" key="2">
    <source>
        <dbReference type="PROSITE-ProRule" id="PRU00703"/>
    </source>
</evidence>
<dbReference type="InterPro" id="IPR000644">
    <property type="entry name" value="CBS_dom"/>
</dbReference>
<dbReference type="SMART" id="SM00116">
    <property type="entry name" value="CBS"/>
    <property type="match status" value="2"/>
</dbReference>
<dbReference type="Gene3D" id="3.10.580.10">
    <property type="entry name" value="CBS-domain"/>
    <property type="match status" value="1"/>
</dbReference>
<dbReference type="RefSeq" id="WP_268049761.1">
    <property type="nucleotide sequence ID" value="NZ_JAPQES010000003.1"/>
</dbReference>
<name>A0ABT4CSG4_9CLOT</name>
<dbReference type="InterPro" id="IPR046342">
    <property type="entry name" value="CBS_dom_sf"/>
</dbReference>
<protein>
    <submittedName>
        <fullName evidence="4">CBS domain-containing protein</fullName>
    </submittedName>
</protein>
<dbReference type="SUPFAM" id="SSF54631">
    <property type="entry name" value="CBS-domain pair"/>
    <property type="match status" value="1"/>
</dbReference>
<evidence type="ECO:0000313" key="4">
    <source>
        <dbReference type="EMBL" id="MCY6370919.1"/>
    </source>
</evidence>
<reference evidence="4" key="1">
    <citation type="submission" date="2022-12" db="EMBL/GenBank/DDBJ databases">
        <authorList>
            <person name="Wang J."/>
        </authorList>
    </citation>
    <scope>NUCLEOTIDE SEQUENCE</scope>
    <source>
        <strain evidence="4">HY-42-06</strain>
    </source>
</reference>
<dbReference type="PROSITE" id="PS51371">
    <property type="entry name" value="CBS"/>
    <property type="match status" value="2"/>
</dbReference>
<sequence>MKVKEIMHSQVITIDIGDNIKRALDVMNKNNINGAPVEDKDGNLAGVVVKADIYRFLIEQGHYDTYPIESIMTKDVITANKDDDVIEVANKLINNDIASIPIVEGNKVVGMVSIEAVVEYFIKLK</sequence>
<dbReference type="CDD" id="cd02205">
    <property type="entry name" value="CBS_pair_SF"/>
    <property type="match status" value="1"/>
</dbReference>
<dbReference type="PANTHER" id="PTHR43080">
    <property type="entry name" value="CBS DOMAIN-CONTAINING PROTEIN CBSX3, MITOCHONDRIAL"/>
    <property type="match status" value="1"/>
</dbReference>
<accession>A0ABT4CSG4</accession>
<proteinExistence type="predicted"/>
<keyword evidence="1 2" id="KW-0129">CBS domain</keyword>
<evidence type="ECO:0000259" key="3">
    <source>
        <dbReference type="PROSITE" id="PS51371"/>
    </source>
</evidence>
<evidence type="ECO:0000313" key="5">
    <source>
        <dbReference type="Proteomes" id="UP001079657"/>
    </source>
</evidence>
<dbReference type="Proteomes" id="UP001079657">
    <property type="component" value="Unassembled WGS sequence"/>
</dbReference>
<feature type="domain" description="CBS" evidence="3">
    <location>
        <begin position="72"/>
        <end position="125"/>
    </location>
</feature>